<name>A0A7X1NPN6_9MICC</name>
<dbReference type="InterPro" id="IPR021109">
    <property type="entry name" value="Peptidase_aspartic_dom_sf"/>
</dbReference>
<organism evidence="1 2">
    <name type="scientific">Arthrobacter bussei</name>
    <dbReference type="NCBI Taxonomy" id="2594179"/>
    <lineage>
        <taxon>Bacteria</taxon>
        <taxon>Bacillati</taxon>
        <taxon>Actinomycetota</taxon>
        <taxon>Actinomycetes</taxon>
        <taxon>Micrococcales</taxon>
        <taxon>Micrococcaceae</taxon>
        <taxon>Arthrobacter</taxon>
    </lineage>
</organism>
<dbReference type="EMBL" id="VJXX01000002">
    <property type="protein sequence ID" value="MPY10711.1"/>
    <property type="molecule type" value="Genomic_DNA"/>
</dbReference>
<comment type="caution">
    <text evidence="1">The sequence shown here is derived from an EMBL/GenBank/DDBJ whole genome shotgun (WGS) entry which is preliminary data.</text>
</comment>
<accession>A0A7X1NPN6</accession>
<gene>
    <name evidence="1" type="ORF">FNH21_08260</name>
</gene>
<proteinExistence type="predicted"/>
<dbReference type="SUPFAM" id="SSF50630">
    <property type="entry name" value="Acid proteases"/>
    <property type="match status" value="2"/>
</dbReference>
<evidence type="ECO:0000313" key="2">
    <source>
        <dbReference type="Proteomes" id="UP000326464"/>
    </source>
</evidence>
<dbReference type="Proteomes" id="UP000326464">
    <property type="component" value="Unassembled WGS sequence"/>
</dbReference>
<dbReference type="Gene3D" id="2.40.70.10">
    <property type="entry name" value="Acid Proteases"/>
    <property type="match status" value="2"/>
</dbReference>
<dbReference type="AlphaFoldDB" id="A0A7X1NPN6"/>
<reference evidence="2" key="1">
    <citation type="submission" date="2019-07" db="EMBL/GenBank/DDBJ databases">
        <title>Arthrobacter KR32 sp. nov., isolated from mountain cheese made of cows milk.</title>
        <authorList>
            <person name="Flegler A."/>
        </authorList>
    </citation>
    <scope>NUCLEOTIDE SEQUENCE [LARGE SCALE GENOMIC DNA]</scope>
    <source>
        <strain evidence="2">KR32</strain>
    </source>
</reference>
<dbReference type="OrthoDB" id="155087at2"/>
<sequence length="267" mass="28724">MVATHLPLDVVPDEDDPLCATVWVTVQVGEDRIPFVLDSGARRSQVRADVASNWPVLSEDRSHTVFSELQSVYVAAPPLLLGELRIEGLEVSRAPGDDAGAHNLLGLDVLRHHSCLLNLAEQTLTLDGPTDTTGATMPLYLDDVGHAYLDVVVESATASAVWDTGAGITVVNPSLIAQHPQMFNEVEPTSGTDGAGQTQQTPTYIMGPVSIAGVTFQTQKVAAVDLSAANATLDRPMDLILGYPTLCQATWYMDFPRRQWALSLLPR</sequence>
<evidence type="ECO:0000313" key="1">
    <source>
        <dbReference type="EMBL" id="MPY10711.1"/>
    </source>
</evidence>
<protein>
    <recommendedName>
        <fullName evidence="3">Peptidase A2 domain-containing protein</fullName>
    </recommendedName>
</protein>
<dbReference type="RefSeq" id="WP_152814271.1">
    <property type="nucleotide sequence ID" value="NZ_VJXX01000002.1"/>
</dbReference>
<evidence type="ECO:0008006" key="3">
    <source>
        <dbReference type="Google" id="ProtNLM"/>
    </source>
</evidence>
<keyword evidence="2" id="KW-1185">Reference proteome</keyword>
<dbReference type="Pfam" id="PF13650">
    <property type="entry name" value="Asp_protease_2"/>
    <property type="match status" value="1"/>
</dbReference>